<name>A0A1I1ENM6_9ACTN</name>
<dbReference type="STRING" id="910347.SAMN05421773_101389"/>
<feature type="compositionally biased region" description="Acidic residues" evidence="1">
    <location>
        <begin position="161"/>
        <end position="185"/>
    </location>
</feature>
<evidence type="ECO:0000259" key="3">
    <source>
        <dbReference type="Pfam" id="PF13400"/>
    </source>
</evidence>
<feature type="compositionally biased region" description="Acidic residues" evidence="1">
    <location>
        <begin position="192"/>
        <end position="202"/>
    </location>
</feature>
<reference evidence="4 5" key="1">
    <citation type="submission" date="2016-10" db="EMBL/GenBank/DDBJ databases">
        <authorList>
            <person name="de Groot N.N."/>
        </authorList>
    </citation>
    <scope>NUCLEOTIDE SEQUENCE [LARGE SCALE GENOMIC DNA]</scope>
    <source>
        <strain evidence="4 5">CGMCC 4.5739</strain>
    </source>
</reference>
<keyword evidence="2" id="KW-1133">Transmembrane helix</keyword>
<evidence type="ECO:0000313" key="4">
    <source>
        <dbReference type="EMBL" id="SFB88704.1"/>
    </source>
</evidence>
<proteinExistence type="predicted"/>
<protein>
    <recommendedName>
        <fullName evidence="3">Putative Flp pilus-assembly TadG-like N-terminal domain-containing protein</fullName>
    </recommendedName>
</protein>
<organism evidence="4 5">
    <name type="scientific">Streptomyces aidingensis</name>
    <dbReference type="NCBI Taxonomy" id="910347"/>
    <lineage>
        <taxon>Bacteria</taxon>
        <taxon>Bacillati</taxon>
        <taxon>Actinomycetota</taxon>
        <taxon>Actinomycetes</taxon>
        <taxon>Kitasatosporales</taxon>
        <taxon>Streptomycetaceae</taxon>
        <taxon>Streptomyces</taxon>
    </lineage>
</organism>
<dbReference type="Proteomes" id="UP000199207">
    <property type="component" value="Unassembled WGS sequence"/>
</dbReference>
<evidence type="ECO:0000256" key="2">
    <source>
        <dbReference type="SAM" id="Phobius"/>
    </source>
</evidence>
<feature type="domain" description="Putative Flp pilus-assembly TadG-like N-terminal" evidence="3">
    <location>
        <begin position="11"/>
        <end position="57"/>
    </location>
</feature>
<evidence type="ECO:0000256" key="1">
    <source>
        <dbReference type="SAM" id="MobiDB-lite"/>
    </source>
</evidence>
<feature type="transmembrane region" description="Helical" evidence="2">
    <location>
        <begin position="12"/>
        <end position="35"/>
    </location>
</feature>
<dbReference type="EMBL" id="FOLM01000001">
    <property type="protein sequence ID" value="SFB88704.1"/>
    <property type="molecule type" value="Genomic_DNA"/>
</dbReference>
<accession>A0A1I1ENM6</accession>
<gene>
    <name evidence="4" type="ORF">SAMN05421773_101389</name>
</gene>
<dbReference type="Pfam" id="PF13400">
    <property type="entry name" value="Tad"/>
    <property type="match status" value="1"/>
</dbReference>
<sequence>MMCRRPVGDDGAAFGLFIWMVSGLLLIALTFFVFAQAAVSRSDSQSAADAAALAAVREARDDIYDDFLDVLEDEELEGLEDILDGADFGSDSACAAAAAMAAQNDAELVECAPVPAGQGYRVVVQNAVGESVIPGTEDQHARAEATAVLGTLCADASDGGDGGDDGGGEGDEGDEGEEEEEEEDEPVRLSCDDGDWEFDASDADALPMARDLFRIYLDD</sequence>
<feature type="region of interest" description="Disordered" evidence="1">
    <location>
        <begin position="153"/>
        <end position="202"/>
    </location>
</feature>
<dbReference type="InterPro" id="IPR028087">
    <property type="entry name" value="Tad_N"/>
</dbReference>
<dbReference type="AlphaFoldDB" id="A0A1I1ENM6"/>
<keyword evidence="5" id="KW-1185">Reference proteome</keyword>
<keyword evidence="2" id="KW-0472">Membrane</keyword>
<keyword evidence="2" id="KW-0812">Transmembrane</keyword>
<evidence type="ECO:0000313" key="5">
    <source>
        <dbReference type="Proteomes" id="UP000199207"/>
    </source>
</evidence>